<dbReference type="Gene3D" id="3.30.420.10">
    <property type="entry name" value="Ribonuclease H-like superfamily/Ribonuclease H"/>
    <property type="match status" value="1"/>
</dbReference>
<dbReference type="Pfam" id="PF13333">
    <property type="entry name" value="rve_2"/>
    <property type="match status" value="1"/>
</dbReference>
<name>N1WE62_9LEPT</name>
<dbReference type="SUPFAM" id="SSF53098">
    <property type="entry name" value="Ribonuclease H-like"/>
    <property type="match status" value="1"/>
</dbReference>
<dbReference type="InterPro" id="IPR001584">
    <property type="entry name" value="Integrase_cat-core"/>
</dbReference>
<comment type="caution">
    <text evidence="2">The sequence shown here is derived from an EMBL/GenBank/DDBJ whole genome shotgun (WGS) entry which is preliminary data.</text>
</comment>
<feature type="domain" description="Integrase catalytic" evidence="1">
    <location>
        <begin position="123"/>
        <end position="286"/>
    </location>
</feature>
<dbReference type="AlphaFoldDB" id="N1WE62"/>
<dbReference type="InterPro" id="IPR012337">
    <property type="entry name" value="RNaseH-like_sf"/>
</dbReference>
<dbReference type="PANTHER" id="PTHR46889:SF4">
    <property type="entry name" value="TRANSPOSASE INSO FOR INSERTION SEQUENCE ELEMENT IS911B-RELATED"/>
    <property type="match status" value="1"/>
</dbReference>
<dbReference type="PANTHER" id="PTHR46889">
    <property type="entry name" value="TRANSPOSASE INSF FOR INSERTION SEQUENCE IS3B-RELATED"/>
    <property type="match status" value="1"/>
</dbReference>
<dbReference type="InterPro" id="IPR048020">
    <property type="entry name" value="Transpos_IS3"/>
</dbReference>
<dbReference type="InterPro" id="IPR036397">
    <property type="entry name" value="RNaseH_sf"/>
</dbReference>
<proteinExistence type="predicted"/>
<dbReference type="GO" id="GO:0003676">
    <property type="term" value="F:nucleic acid binding"/>
    <property type="evidence" value="ECO:0007669"/>
    <property type="project" value="InterPro"/>
</dbReference>
<dbReference type="InterPro" id="IPR050900">
    <property type="entry name" value="Transposase_IS3/IS150/IS904"/>
</dbReference>
<evidence type="ECO:0000313" key="3">
    <source>
        <dbReference type="Proteomes" id="UP000012227"/>
    </source>
</evidence>
<protein>
    <submittedName>
        <fullName evidence="2">Integrase core domain protein</fullName>
    </submittedName>
</protein>
<evidence type="ECO:0000259" key="1">
    <source>
        <dbReference type="PROSITE" id="PS50994"/>
    </source>
</evidence>
<dbReference type="PROSITE" id="PS50994">
    <property type="entry name" value="INTEGRASE"/>
    <property type="match status" value="1"/>
</dbReference>
<dbReference type="Proteomes" id="UP000012227">
    <property type="component" value="Unassembled WGS sequence"/>
</dbReference>
<evidence type="ECO:0000313" key="2">
    <source>
        <dbReference type="EMBL" id="EMY71670.1"/>
    </source>
</evidence>
<dbReference type="Pfam" id="PF00665">
    <property type="entry name" value="rve"/>
    <property type="match status" value="1"/>
</dbReference>
<dbReference type="EMBL" id="AOGY02000010">
    <property type="protein sequence ID" value="EMY71670.1"/>
    <property type="molecule type" value="Genomic_DNA"/>
</dbReference>
<accession>N1WE62</accession>
<dbReference type="RefSeq" id="WP_002976255.1">
    <property type="nucleotide sequence ID" value="NZ_AOGY02000010.1"/>
</dbReference>
<organism evidence="2 3">
    <name type="scientific">Leptospira vanthielii serovar Holland str. Waz Holland = ATCC 700522</name>
    <dbReference type="NCBI Taxonomy" id="1218591"/>
    <lineage>
        <taxon>Bacteria</taxon>
        <taxon>Pseudomonadati</taxon>
        <taxon>Spirochaetota</taxon>
        <taxon>Spirochaetia</taxon>
        <taxon>Leptospirales</taxon>
        <taxon>Leptospiraceae</taxon>
        <taxon>Leptospira</taxon>
    </lineage>
</organism>
<gene>
    <name evidence="2" type="ORF">LEP1GSC199_2370</name>
</gene>
<dbReference type="GO" id="GO:0015074">
    <property type="term" value="P:DNA integration"/>
    <property type="evidence" value="ECO:0007669"/>
    <property type="project" value="InterPro"/>
</dbReference>
<dbReference type="NCBIfam" id="NF033516">
    <property type="entry name" value="transpos_IS3"/>
    <property type="match status" value="1"/>
</dbReference>
<dbReference type="STRING" id="1218591.LEP1GSC199_2370"/>
<reference evidence="2 3" key="1">
    <citation type="submission" date="2013-03" db="EMBL/GenBank/DDBJ databases">
        <authorList>
            <person name="Harkins D.M."/>
            <person name="Durkin A.S."/>
            <person name="Brinkac L.M."/>
            <person name="Haft D.H."/>
            <person name="Selengut J.D."/>
            <person name="Sanka R."/>
            <person name="DePew J."/>
            <person name="Purushe J."/>
            <person name="Galloway R.L."/>
            <person name="Vinetz J.M."/>
            <person name="Sutton G.G."/>
            <person name="Nierman W.C."/>
            <person name="Fouts D.E."/>
        </authorList>
    </citation>
    <scope>NUCLEOTIDE SEQUENCE [LARGE SCALE GENOMIC DNA]</scope>
    <source>
        <strain evidence="2 3">Waz Holland</strain>
    </source>
</reference>
<sequence>MKEHRESFGFSIKVMSEVLDIKHKGFYPWLKNRSRFEIKKSIEILYEIRKFHKGDLLSYGSPRVQKELRARGIKVSLPTVAKITPRMENGIKAITTRKFKHPVTTNSNHEEAISPNLLEQNFQVSTPNTVYVTDITYIPYLFGFLYLCKFKDICTKKIVGWAVDTHMKTSLVMRALENAVENQKPNEGLIIHSDRGSQYASKEFCENLTSKGFIQSMSRKGNCWDNAPAESFFATLKREFTNHKNFHSLEQAQSSLFEYIEVFYNRKRLHSKIEYKSPVTFENEFYAYE</sequence>